<dbReference type="Proteomes" id="UP000239590">
    <property type="component" value="Unassembled WGS sequence"/>
</dbReference>
<evidence type="ECO:0000313" key="3">
    <source>
        <dbReference type="EMBL" id="PQA60197.1"/>
    </source>
</evidence>
<proteinExistence type="predicted"/>
<dbReference type="EMBL" id="PTRA01000001">
    <property type="protein sequence ID" value="PQA60197.1"/>
    <property type="molecule type" value="Genomic_DNA"/>
</dbReference>
<keyword evidence="4" id="KW-1185">Reference proteome</keyword>
<dbReference type="NCBIfam" id="TIGR02675">
    <property type="entry name" value="tape_meas_nterm"/>
    <property type="match status" value="1"/>
</dbReference>
<protein>
    <recommendedName>
        <fullName evidence="2">Tape measure protein N-terminal domain-containing protein</fullName>
    </recommendedName>
</protein>
<reference evidence="4" key="1">
    <citation type="submission" date="2018-02" db="EMBL/GenBank/DDBJ databases">
        <title>Genome sequencing of Solimonas sp. HR-BB.</title>
        <authorList>
            <person name="Lee Y."/>
            <person name="Jeon C.O."/>
        </authorList>
    </citation>
    <scope>NUCLEOTIDE SEQUENCE [LARGE SCALE GENOMIC DNA]</scope>
    <source>
        <strain evidence="4">HR-U</strain>
    </source>
</reference>
<name>A0A2S7IR58_9BACT</name>
<feature type="coiled-coil region" evidence="1">
    <location>
        <begin position="856"/>
        <end position="912"/>
    </location>
</feature>
<sequence>MNNSGPLDFEADIDDSFFNRKIDEMQRRILGFGTYVTNETGKIDKGFKGISQSAVHFTTQLSDVPGQMSKARSEVRAFDGALGSIRGLPPILNRQISDAQRGFEGYSRTVRSENDRIGQSFKMMSQLAAGYLTFASLQQLPGEIIKVRGQYQQLEIAFTTMLGSKAKADALIADVAQFAAKTPYGLSDTAQGAKQLLAYGEQAEKIIPTLTKLGDIASGIGAPLNDIVYLYGTTMTQGRLYTQDLNQFTGRGIPMIRELAKQFGVAESKVKDLVEQGKVGFPEVQKVIDNLTKSGSMFGGLMEAQSKSLTGLTAQLADAWDAMLNEIGKSNEGLLNSGIGAASALVENYEKVIDVLKVMVATYGSYRTAVIAVSVVEGIRASMTTVETIKKFNGASMVAVQVTKQLTLAQTAQAIASQAATKAQTAFNATLLANPYIVAATLLTGLVTAVVFFRNEATEAEKVQERLSEAMNRATEQASSEIAKIEILKTQITNENLSREERNNKLQELIRLSPDHLKALTLENVATADGTKAIDSYVNALKRKLELQEIEKELTESIDRQRQAKEGKFDLPLSKALALGSTQTGSITGVPSTNRNFAQETDRELRKYNDEVYANEEKLQAKLKERVKTISEVGKATTSTEGGNQKAVAKTVEWYDAQIKSLKEQQAQSATSRAEFDKFQKQIDALEKSRNRLTGQKTKADKDAEKVGPMGSLSYWENVAKKAQEVIDKTPETNKGVLARQNAIKLDAERKAAAIRKTLEVKTFEDELAEKKKQYELYTKWVEFVDKQSADERFSDLLKNGNTYADYLKNEIGKLKALEDEGTISVEGSKNLVSLNIQYQEATGAKTAIDLFRESLTRAKDEAKNLTDYLTELKAKQDSLEGDTTDYGFEARQALAEEINTTEKQRKEQLAQFLNQVLGSEEQRLAVSKKYADLRAALEKKFNNDRGAEYQKALKSINTAEKREYEELAIQQAEASQAFKALNQEITERGREALKIRIKQLNEYLAELKKKGLQESEYYKKYTAELKNLQPQLDKDRLDDYRVFASLMGDLGEALSQVNGGLGETGRLLSGISSQANLVTIAFDESASKTDKIAAGISGVIGLIDIIASSARQRKQAEEEYYRSVISQQQQYNILLNDQVGLQSELNESVFVKDFQGRLKDGIAKLNDANEGYQEALDKLTNGRAKAGQKNAVDGANIGKGIGAGAAAGAAIGSIVPVIGTAVGAIAGGIVGGIVGLFGGKKKKDEWGSLLEMYPDLVKEAADGWEELDEELAQTLIDQNLVDENTKLLLQNTIEWMQQIEEAKEQVKNVVSELAGSLGNTLRDSLVTAFKEGTDAAQAFGDSVSKILEDMLSQLIFNQVFSASFKKLQDEMIASYGPTGDGSWIDDFGRFFGQADELWKQFYASIEAAQSSASAYGLDIFKKTASGKDAANTALSGAIKGVSEETASVIAGQMNAIRINSAETLFTMKTALTQLTEIAAYSRNMRFLESIDEKLGSIQSSDPLRSKGITG</sequence>
<gene>
    <name evidence="3" type="ORF">C5O19_11425</name>
</gene>
<dbReference type="InterPro" id="IPR013491">
    <property type="entry name" value="Tape_meas_N"/>
</dbReference>
<comment type="caution">
    <text evidence="3">The sequence shown here is derived from an EMBL/GenBank/DDBJ whole genome shotgun (WGS) entry which is preliminary data.</text>
</comment>
<dbReference type="OrthoDB" id="1414895at2"/>
<dbReference type="RefSeq" id="WP_104712222.1">
    <property type="nucleotide sequence ID" value="NZ_PTRA01000001.1"/>
</dbReference>
<evidence type="ECO:0000256" key="1">
    <source>
        <dbReference type="SAM" id="Coils"/>
    </source>
</evidence>
<organism evidence="3 4">
    <name type="scientific">Siphonobacter curvatus</name>
    <dbReference type="NCBI Taxonomy" id="2094562"/>
    <lineage>
        <taxon>Bacteria</taxon>
        <taxon>Pseudomonadati</taxon>
        <taxon>Bacteroidota</taxon>
        <taxon>Cytophagia</taxon>
        <taxon>Cytophagales</taxon>
        <taxon>Cytophagaceae</taxon>
        <taxon>Siphonobacter</taxon>
    </lineage>
</organism>
<evidence type="ECO:0000259" key="2">
    <source>
        <dbReference type="Pfam" id="PF20155"/>
    </source>
</evidence>
<feature type="coiled-coil region" evidence="1">
    <location>
        <begin position="676"/>
        <end position="703"/>
    </location>
</feature>
<keyword evidence="1" id="KW-0175">Coiled coil</keyword>
<accession>A0A2S7IR58</accession>
<evidence type="ECO:0000313" key="4">
    <source>
        <dbReference type="Proteomes" id="UP000239590"/>
    </source>
</evidence>
<feature type="coiled-coil region" evidence="1">
    <location>
        <begin position="965"/>
        <end position="1011"/>
    </location>
</feature>
<dbReference type="Pfam" id="PF20155">
    <property type="entry name" value="TMP_3"/>
    <property type="match status" value="1"/>
</dbReference>
<feature type="domain" description="Tape measure protein N-terminal" evidence="2">
    <location>
        <begin position="143"/>
        <end position="328"/>
    </location>
</feature>